<gene>
    <name evidence="2" type="ORF">CAUJ_LOCUS4120</name>
</gene>
<accession>A0A8S1GY94</accession>
<feature type="region of interest" description="Disordered" evidence="1">
    <location>
        <begin position="1"/>
        <end position="28"/>
    </location>
</feature>
<evidence type="ECO:0000313" key="2">
    <source>
        <dbReference type="EMBL" id="CAD6188201.1"/>
    </source>
</evidence>
<dbReference type="Proteomes" id="UP000835052">
    <property type="component" value="Unassembled WGS sequence"/>
</dbReference>
<protein>
    <submittedName>
        <fullName evidence="2">Uncharacterized protein</fullName>
    </submittedName>
</protein>
<sequence length="67" mass="7849">MGRKVGSREMRGNNGLRDKRERRRIHGNDTYDVFAERLKENERQHVVVFFPQAPSETTTSSKSLDEK</sequence>
<dbReference type="EMBL" id="CAJGYM010000008">
    <property type="protein sequence ID" value="CAD6188201.1"/>
    <property type="molecule type" value="Genomic_DNA"/>
</dbReference>
<evidence type="ECO:0000256" key="1">
    <source>
        <dbReference type="SAM" id="MobiDB-lite"/>
    </source>
</evidence>
<comment type="caution">
    <text evidence="2">The sequence shown here is derived from an EMBL/GenBank/DDBJ whole genome shotgun (WGS) entry which is preliminary data.</text>
</comment>
<evidence type="ECO:0000313" key="3">
    <source>
        <dbReference type="Proteomes" id="UP000835052"/>
    </source>
</evidence>
<name>A0A8S1GY94_9PELO</name>
<proteinExistence type="predicted"/>
<keyword evidence="3" id="KW-1185">Reference proteome</keyword>
<organism evidence="2 3">
    <name type="scientific">Caenorhabditis auriculariae</name>
    <dbReference type="NCBI Taxonomy" id="2777116"/>
    <lineage>
        <taxon>Eukaryota</taxon>
        <taxon>Metazoa</taxon>
        <taxon>Ecdysozoa</taxon>
        <taxon>Nematoda</taxon>
        <taxon>Chromadorea</taxon>
        <taxon>Rhabditida</taxon>
        <taxon>Rhabditina</taxon>
        <taxon>Rhabditomorpha</taxon>
        <taxon>Rhabditoidea</taxon>
        <taxon>Rhabditidae</taxon>
        <taxon>Peloderinae</taxon>
        <taxon>Caenorhabditis</taxon>
    </lineage>
</organism>
<dbReference type="AlphaFoldDB" id="A0A8S1GY94"/>
<reference evidence="2" key="1">
    <citation type="submission" date="2020-10" db="EMBL/GenBank/DDBJ databases">
        <authorList>
            <person name="Kikuchi T."/>
        </authorList>
    </citation>
    <scope>NUCLEOTIDE SEQUENCE</scope>
    <source>
        <strain evidence="2">NKZ352</strain>
    </source>
</reference>
<feature type="compositionally biased region" description="Basic and acidic residues" evidence="1">
    <location>
        <begin position="1"/>
        <end position="19"/>
    </location>
</feature>